<evidence type="ECO:0000313" key="4">
    <source>
        <dbReference type="Proteomes" id="UP000559027"/>
    </source>
</evidence>
<keyword evidence="4" id="KW-1185">Reference proteome</keyword>
<dbReference type="InterPro" id="IPR000719">
    <property type="entry name" value="Prot_kinase_dom"/>
</dbReference>
<protein>
    <recommendedName>
        <fullName evidence="2">Protein kinase domain-containing protein</fullName>
    </recommendedName>
</protein>
<accession>A0A8H5GBG9</accession>
<dbReference type="PANTHER" id="PTHR44329">
    <property type="entry name" value="SERINE/THREONINE-PROTEIN KINASE TNNI3K-RELATED"/>
    <property type="match status" value="1"/>
</dbReference>
<dbReference type="InterPro" id="IPR011009">
    <property type="entry name" value="Kinase-like_dom_sf"/>
</dbReference>
<dbReference type="Pfam" id="PF00069">
    <property type="entry name" value="Pkinase"/>
    <property type="match status" value="3"/>
</dbReference>
<evidence type="ECO:0000256" key="1">
    <source>
        <dbReference type="SAM" id="MobiDB-lite"/>
    </source>
</evidence>
<comment type="caution">
    <text evidence="3">The sequence shown here is derived from an EMBL/GenBank/DDBJ whole genome shotgun (WGS) entry which is preliminary data.</text>
</comment>
<dbReference type="OrthoDB" id="4062651at2759"/>
<dbReference type="PROSITE" id="PS00108">
    <property type="entry name" value="PROTEIN_KINASE_ST"/>
    <property type="match status" value="1"/>
</dbReference>
<reference evidence="3 4" key="1">
    <citation type="journal article" date="2020" name="ISME J.">
        <title>Uncovering the hidden diversity of litter-decomposition mechanisms in mushroom-forming fungi.</title>
        <authorList>
            <person name="Floudas D."/>
            <person name="Bentzer J."/>
            <person name="Ahren D."/>
            <person name="Johansson T."/>
            <person name="Persson P."/>
            <person name="Tunlid A."/>
        </authorList>
    </citation>
    <scope>NUCLEOTIDE SEQUENCE [LARGE SCALE GENOMIC DNA]</scope>
    <source>
        <strain evidence="3 4">CBS 146.42</strain>
    </source>
</reference>
<dbReference type="GO" id="GO:0005524">
    <property type="term" value="F:ATP binding"/>
    <property type="evidence" value="ECO:0007669"/>
    <property type="project" value="InterPro"/>
</dbReference>
<dbReference type="InterPro" id="IPR008271">
    <property type="entry name" value="Ser/Thr_kinase_AS"/>
</dbReference>
<dbReference type="GO" id="GO:0004674">
    <property type="term" value="F:protein serine/threonine kinase activity"/>
    <property type="evidence" value="ECO:0007669"/>
    <property type="project" value="TreeGrafter"/>
</dbReference>
<feature type="domain" description="Protein kinase" evidence="2">
    <location>
        <begin position="97"/>
        <end position="340"/>
    </location>
</feature>
<evidence type="ECO:0000313" key="3">
    <source>
        <dbReference type="EMBL" id="KAF5361876.1"/>
    </source>
</evidence>
<evidence type="ECO:0000259" key="2">
    <source>
        <dbReference type="PROSITE" id="PS50011"/>
    </source>
</evidence>
<sequence>MVHSIKREATNPGTGVPSESDVFATLHHLVSRIDAESRADEVVEKAQGFSGEGTQLLVDCLSMALDRDAAPLKTRAHVWTSLIKIASTAKIFARNHTLNPEHISRGDDSTLLDIRKITGEAPVRVKIIKEANTDELYTSSLIGWVHLSHPNILPLYAAFLGDEDHPCLISPYTANQSICDYIQDNPGIQRMPLISDVVNGLSYIHQLDIIHGGLYPESVLISSEGRAVIADLDTSDSLPVRYSAPELLEDDEIQPTKAIDMWALACLCYEVLSGNIPFCQIAKEFKVSVAIAGGNKPNRPGQGGVRGNKIGDAIWQIMLMCWEFEPQSRPACLTVQQVFIGMDIQDSRPEAKSAIQPENMRSSTIEPEQAKTSLTGVLGSDHSPSLRVPEHLRRSLDSFVSDTTRLSATAAEVKKLGPDDTQMFVDFLDLVLEDLTTTENRRPTRTLLSSIMVSTYIIPHSYTVNGVQYDSTLTFECPSVKAYKARGLNARINAVTDSWLVKALLKSLPDWSHVSHPNIIPFYGVFYEDAKESPRLFVVTSFWENGNMEDYALALPQKSRMPLILDVIDGAAYLHNLGLAFQYIKKEYVLISAEGRAVLAKFKTSELFAEDSPPTARILRFTPPGDNSKLADDIWSFGCLCYTVLSRKEPYYQYEEDEEIESAVYQGELPKRPNDTDSDMDEIDDRAWKLIAKCCELNRRRRPTALEVKELIKGWEIEDDRPPAKVSPDSNLLVMRSRPNVNFLHVEALLGKIQVDLLRSPLSKLLQNHIKDVSKATAELDPDDTRILVNFLDLTLKDHLSISTEQNRVLALLSRITSSTHILPQRYELKGIKYDSQPMAEGGYGTIHRGTDIDVCVKLMTQVDPKALTPWIRELILWAHASHPNILPFCGVLLESVNNTQRICLVSPFMKNGNLHNYAPRLPQKSRLPLILDVINGLCYLHGLGIIHSDLKGENVLISNEGRAMITDFGTTQITTATVTATASLVPTTLRFAAPEVVLTSGPPTKERDIWSFGCLCYEVLSQRLPYYQYAQTVQVSAALARKELPKRPSPADSNATDKTDDDDFDDDEEEDWDEIDDNAWNLITKCCAPEPEDRFDTPAVQELIVDMKIWDDRPAAKAVFGAEISKLRANPEIDLTRVAELLDQLHREVVPNAEDGELSFSELFNSLLD</sequence>
<dbReference type="PANTHER" id="PTHR44329:SF214">
    <property type="entry name" value="PROTEIN KINASE DOMAIN-CONTAINING PROTEIN"/>
    <property type="match status" value="1"/>
</dbReference>
<dbReference type="EMBL" id="JAACJO010000002">
    <property type="protein sequence ID" value="KAF5361876.1"/>
    <property type="molecule type" value="Genomic_DNA"/>
</dbReference>
<name>A0A8H5GBG9_9AGAR</name>
<dbReference type="Gene3D" id="1.10.510.10">
    <property type="entry name" value="Transferase(Phosphotransferase) domain 1"/>
    <property type="match status" value="3"/>
</dbReference>
<dbReference type="PROSITE" id="PS50011">
    <property type="entry name" value="PROTEIN_KINASE_DOM"/>
    <property type="match status" value="3"/>
</dbReference>
<dbReference type="AlphaFoldDB" id="A0A8H5GBG9"/>
<dbReference type="SMART" id="SM00220">
    <property type="entry name" value="S_TKc"/>
    <property type="match status" value="2"/>
</dbReference>
<dbReference type="Proteomes" id="UP000559027">
    <property type="component" value="Unassembled WGS sequence"/>
</dbReference>
<feature type="compositionally biased region" description="Acidic residues" evidence="1">
    <location>
        <begin position="1060"/>
        <end position="1072"/>
    </location>
</feature>
<dbReference type="InterPro" id="IPR051681">
    <property type="entry name" value="Ser/Thr_Kinases-Pseudokinases"/>
</dbReference>
<organism evidence="3 4">
    <name type="scientific">Leucocoprinus leucothites</name>
    <dbReference type="NCBI Taxonomy" id="201217"/>
    <lineage>
        <taxon>Eukaryota</taxon>
        <taxon>Fungi</taxon>
        <taxon>Dikarya</taxon>
        <taxon>Basidiomycota</taxon>
        <taxon>Agaricomycotina</taxon>
        <taxon>Agaricomycetes</taxon>
        <taxon>Agaricomycetidae</taxon>
        <taxon>Agaricales</taxon>
        <taxon>Agaricineae</taxon>
        <taxon>Agaricaceae</taxon>
        <taxon>Leucocoprinus</taxon>
    </lineage>
</organism>
<gene>
    <name evidence="3" type="ORF">D9756_002592</name>
</gene>
<feature type="domain" description="Protein kinase" evidence="2">
    <location>
        <begin position="441"/>
        <end position="712"/>
    </location>
</feature>
<feature type="domain" description="Protein kinase" evidence="2">
    <location>
        <begin position="833"/>
        <end position="1105"/>
    </location>
</feature>
<proteinExistence type="predicted"/>
<feature type="region of interest" description="Disordered" evidence="1">
    <location>
        <begin position="1044"/>
        <end position="1072"/>
    </location>
</feature>
<dbReference type="SUPFAM" id="SSF56112">
    <property type="entry name" value="Protein kinase-like (PK-like)"/>
    <property type="match status" value="3"/>
</dbReference>